<organism evidence="2 3">
    <name type="scientific">Escallonia rubra</name>
    <dbReference type="NCBI Taxonomy" id="112253"/>
    <lineage>
        <taxon>Eukaryota</taxon>
        <taxon>Viridiplantae</taxon>
        <taxon>Streptophyta</taxon>
        <taxon>Embryophyta</taxon>
        <taxon>Tracheophyta</taxon>
        <taxon>Spermatophyta</taxon>
        <taxon>Magnoliopsida</taxon>
        <taxon>eudicotyledons</taxon>
        <taxon>Gunneridae</taxon>
        <taxon>Pentapetalae</taxon>
        <taxon>asterids</taxon>
        <taxon>campanulids</taxon>
        <taxon>Escalloniales</taxon>
        <taxon>Escalloniaceae</taxon>
        <taxon>Escallonia</taxon>
    </lineage>
</organism>
<evidence type="ECO:0000256" key="1">
    <source>
        <dbReference type="SAM" id="Phobius"/>
    </source>
</evidence>
<gene>
    <name evidence="2" type="ORF">RJ640_028996</name>
</gene>
<feature type="transmembrane region" description="Helical" evidence="1">
    <location>
        <begin position="70"/>
        <end position="87"/>
    </location>
</feature>
<dbReference type="InterPro" id="IPR016024">
    <property type="entry name" value="ARM-type_fold"/>
</dbReference>
<dbReference type="PANTHER" id="PTHR33115">
    <property type="entry name" value="ARM REPEAT SUPERFAMILY PROTEIN"/>
    <property type="match status" value="1"/>
</dbReference>
<evidence type="ECO:0000313" key="2">
    <source>
        <dbReference type="EMBL" id="KAK2979438.1"/>
    </source>
</evidence>
<dbReference type="InterPro" id="IPR011989">
    <property type="entry name" value="ARM-like"/>
</dbReference>
<dbReference type="PANTHER" id="PTHR33115:SF50">
    <property type="entry name" value="ARM REPEAT SUPERFAMILY PROTEIN"/>
    <property type="match status" value="1"/>
</dbReference>
<keyword evidence="1" id="KW-0812">Transmembrane</keyword>
<dbReference type="AlphaFoldDB" id="A0AA88UE32"/>
<feature type="non-terminal residue" evidence="2">
    <location>
        <position position="1"/>
    </location>
</feature>
<protein>
    <submittedName>
        <fullName evidence="2">Uncharacterized protein</fullName>
    </submittedName>
</protein>
<evidence type="ECO:0000313" key="3">
    <source>
        <dbReference type="Proteomes" id="UP001187471"/>
    </source>
</evidence>
<keyword evidence="1" id="KW-0472">Membrane</keyword>
<keyword evidence="1" id="KW-1133">Transmembrane helix</keyword>
<comment type="caution">
    <text evidence="2">The sequence shown here is derived from an EMBL/GenBank/DDBJ whole genome shotgun (WGS) entry which is preliminary data.</text>
</comment>
<reference evidence="2" key="1">
    <citation type="submission" date="2022-12" db="EMBL/GenBank/DDBJ databases">
        <title>Draft genome assemblies for two species of Escallonia (Escalloniales).</title>
        <authorList>
            <person name="Chanderbali A."/>
            <person name="Dervinis C."/>
            <person name="Anghel I."/>
            <person name="Soltis D."/>
            <person name="Soltis P."/>
            <person name="Zapata F."/>
        </authorList>
    </citation>
    <scope>NUCLEOTIDE SEQUENCE</scope>
    <source>
        <strain evidence="2">UCBG92.1500</strain>
        <tissue evidence="2">Leaf</tissue>
    </source>
</reference>
<feature type="transmembrane region" description="Helical" evidence="1">
    <location>
        <begin position="152"/>
        <end position="176"/>
    </location>
</feature>
<dbReference type="SUPFAM" id="SSF48371">
    <property type="entry name" value="ARM repeat"/>
    <property type="match status" value="1"/>
</dbReference>
<feature type="transmembrane region" description="Helical" evidence="1">
    <location>
        <begin position="43"/>
        <end position="64"/>
    </location>
</feature>
<name>A0AA88UE32_9ASTE</name>
<dbReference type="Gene3D" id="1.25.10.10">
    <property type="entry name" value="Leucine-rich Repeat Variant"/>
    <property type="match status" value="1"/>
</dbReference>
<sequence>MDVESGSESDSDSDASISYWWKSYAPGTELTDFASRLAMLEKAAAGLGAIGFIWASGVLLGGFASSLAKADFWFINVILLIEGIRIFSRRQIIRWQHDARWSLTGAVRRCLRPIKSSVRFVVGTLKLAKVSRRRRETPETWLSRRRVIWTKYTMFSLFLYCFQLASSTTCVILSSMKLIKHIRGDVGDANERNQQLALNIFYSLALAEALLFLLEKAYSEWMIMHRKVLDEMNRECKLEPRDTVYIREFFNDAYSRCVNGSIFGAWRNDMVSFAMDRLASNVFWDQSCGAILLQKIVTNDNFAYATLQKVGITESVMARLVQMLNWKEVKQRELRQAAAEILVKLAGPKYQPLQVAGIPGVMESISSLLFYSGSAAASGEISVRTSHFESEHHDLLEIVNLGLRLLKKLCRDYGSCEKIGSTRGLLPKIIYFTYADERLLKGEADIPTRISILKRSLQVVKMLASTTGSTGKQLRKEILEVVFTISNIRGMLQHGEKYPMLQRLGIEILTSLAVEEDGRELIGCTGNVIKELFNIYLKQGVPEGPKHLNRVKVAAGETLSMLTLESTSNCHRILKLKLIENLVLKEITTEEMKLQEVMVGLAAQVCRFMTTQESSALFERVGIQEAELARMLVQILKTHQYPLVGCLRMRRFVLELAICLMRHEDKNVQHFKDLGMEKELEHVLETTSQLESFYMFSGSVGLNRHRTPIHSL</sequence>
<keyword evidence="3" id="KW-1185">Reference proteome</keyword>
<dbReference type="EMBL" id="JAVXUO010001754">
    <property type="protein sequence ID" value="KAK2979438.1"/>
    <property type="molecule type" value="Genomic_DNA"/>
</dbReference>
<accession>A0AA88UE32</accession>
<dbReference type="Proteomes" id="UP001187471">
    <property type="component" value="Unassembled WGS sequence"/>
</dbReference>
<proteinExistence type="predicted"/>